<evidence type="ECO:0000259" key="4">
    <source>
        <dbReference type="PROSITE" id="PS50949"/>
    </source>
</evidence>
<dbReference type="PROSITE" id="PS50949">
    <property type="entry name" value="HTH_GNTR"/>
    <property type="match status" value="1"/>
</dbReference>
<name>A0ABU8TI43_9HYPH</name>
<dbReference type="InterPro" id="IPR011711">
    <property type="entry name" value="GntR_C"/>
</dbReference>
<dbReference type="Proteomes" id="UP001385499">
    <property type="component" value="Unassembled WGS sequence"/>
</dbReference>
<dbReference type="PRINTS" id="PR00035">
    <property type="entry name" value="HTHGNTR"/>
</dbReference>
<keyword evidence="6" id="KW-1185">Reference proteome</keyword>
<dbReference type="Pfam" id="PF07729">
    <property type="entry name" value="FCD"/>
    <property type="match status" value="1"/>
</dbReference>
<evidence type="ECO:0000313" key="5">
    <source>
        <dbReference type="EMBL" id="MEJ8473824.1"/>
    </source>
</evidence>
<dbReference type="Gene3D" id="1.20.120.530">
    <property type="entry name" value="GntR ligand-binding domain-like"/>
    <property type="match status" value="1"/>
</dbReference>
<protein>
    <submittedName>
        <fullName evidence="5">GntR family transcriptional regulator</fullName>
    </submittedName>
</protein>
<feature type="domain" description="HTH gntR-type" evidence="4">
    <location>
        <begin position="19"/>
        <end position="86"/>
    </location>
</feature>
<keyword evidence="2" id="KW-0238">DNA-binding</keyword>
<dbReference type="CDD" id="cd07377">
    <property type="entry name" value="WHTH_GntR"/>
    <property type="match status" value="1"/>
</dbReference>
<dbReference type="EMBL" id="JBAKIA010000004">
    <property type="protein sequence ID" value="MEJ8473824.1"/>
    <property type="molecule type" value="Genomic_DNA"/>
</dbReference>
<evidence type="ECO:0000256" key="3">
    <source>
        <dbReference type="ARBA" id="ARBA00023163"/>
    </source>
</evidence>
<dbReference type="InterPro" id="IPR000524">
    <property type="entry name" value="Tscrpt_reg_HTH_GntR"/>
</dbReference>
<dbReference type="PANTHER" id="PTHR43537">
    <property type="entry name" value="TRANSCRIPTIONAL REGULATOR, GNTR FAMILY"/>
    <property type="match status" value="1"/>
</dbReference>
<sequence length="234" mass="26478">MARAIKKNTDRKPAPIRRKTLPEEIADHLRQMIIDGVLKEGDRIVETELCETLNVSRTPMREAIKTLSHEGLIKHQPNRGARVASITPLEMSQLFEVISSLEQLATELTVRTSKPIDIKRLRVLQDRMAAHHKAGERKDYFALNHQIHLRIVSMSKNPILIETHGTLMSRARHFRYWALADEDRWVEAMAEHEVIMTAIEAGDAPRAGQLMKAHVLRTGEVVGLSIKAATNAPE</sequence>
<dbReference type="InterPro" id="IPR036388">
    <property type="entry name" value="WH-like_DNA-bd_sf"/>
</dbReference>
<dbReference type="InterPro" id="IPR008920">
    <property type="entry name" value="TF_FadR/GntR_C"/>
</dbReference>
<dbReference type="SUPFAM" id="SSF48008">
    <property type="entry name" value="GntR ligand-binding domain-like"/>
    <property type="match status" value="1"/>
</dbReference>
<dbReference type="RefSeq" id="WP_340273487.1">
    <property type="nucleotide sequence ID" value="NZ_JBAKIA010000004.1"/>
</dbReference>
<dbReference type="PANTHER" id="PTHR43537:SF50">
    <property type="entry name" value="TRANSCRIPTIONAL REGULATORY PROTEIN"/>
    <property type="match status" value="1"/>
</dbReference>
<evidence type="ECO:0000256" key="2">
    <source>
        <dbReference type="ARBA" id="ARBA00023125"/>
    </source>
</evidence>
<dbReference type="Pfam" id="PF00392">
    <property type="entry name" value="GntR"/>
    <property type="match status" value="1"/>
</dbReference>
<dbReference type="Gene3D" id="1.10.10.10">
    <property type="entry name" value="Winged helix-like DNA-binding domain superfamily/Winged helix DNA-binding domain"/>
    <property type="match status" value="1"/>
</dbReference>
<proteinExistence type="predicted"/>
<accession>A0ABU8TI43</accession>
<keyword evidence="1" id="KW-0805">Transcription regulation</keyword>
<organism evidence="5 6">
    <name type="scientific">Roseibium algae</name>
    <dbReference type="NCBI Taxonomy" id="3123038"/>
    <lineage>
        <taxon>Bacteria</taxon>
        <taxon>Pseudomonadati</taxon>
        <taxon>Pseudomonadota</taxon>
        <taxon>Alphaproteobacteria</taxon>
        <taxon>Hyphomicrobiales</taxon>
        <taxon>Stappiaceae</taxon>
        <taxon>Roseibium</taxon>
    </lineage>
</organism>
<dbReference type="SUPFAM" id="SSF46785">
    <property type="entry name" value="Winged helix' DNA-binding domain"/>
    <property type="match status" value="1"/>
</dbReference>
<dbReference type="SMART" id="SM00895">
    <property type="entry name" value="FCD"/>
    <property type="match status" value="1"/>
</dbReference>
<dbReference type="SMART" id="SM00345">
    <property type="entry name" value="HTH_GNTR"/>
    <property type="match status" value="1"/>
</dbReference>
<reference evidence="5 6" key="1">
    <citation type="submission" date="2024-02" db="EMBL/GenBank/DDBJ databases">
        <title>Roseibium algae sp. nov., isolated from marine alga (Grateloupia sp.), showing potential in myo-inositol conversion.</title>
        <authorList>
            <person name="Wang Y."/>
        </authorList>
    </citation>
    <scope>NUCLEOTIDE SEQUENCE [LARGE SCALE GENOMIC DNA]</scope>
    <source>
        <strain evidence="5 6">H3510</strain>
    </source>
</reference>
<keyword evidence="3" id="KW-0804">Transcription</keyword>
<dbReference type="InterPro" id="IPR036390">
    <property type="entry name" value="WH_DNA-bd_sf"/>
</dbReference>
<evidence type="ECO:0000256" key="1">
    <source>
        <dbReference type="ARBA" id="ARBA00023015"/>
    </source>
</evidence>
<comment type="caution">
    <text evidence="5">The sequence shown here is derived from an EMBL/GenBank/DDBJ whole genome shotgun (WGS) entry which is preliminary data.</text>
</comment>
<evidence type="ECO:0000313" key="6">
    <source>
        <dbReference type="Proteomes" id="UP001385499"/>
    </source>
</evidence>
<gene>
    <name evidence="5" type="ORF">V6575_06980</name>
</gene>